<organism evidence="4 5">
    <name type="scientific">Symbiodinium microadriaticum</name>
    <name type="common">Dinoflagellate</name>
    <name type="synonym">Zooxanthella microadriatica</name>
    <dbReference type="NCBI Taxonomy" id="2951"/>
    <lineage>
        <taxon>Eukaryota</taxon>
        <taxon>Sar</taxon>
        <taxon>Alveolata</taxon>
        <taxon>Dinophyceae</taxon>
        <taxon>Suessiales</taxon>
        <taxon>Symbiodiniaceae</taxon>
        <taxon>Symbiodinium</taxon>
    </lineage>
</organism>
<evidence type="ECO:0000256" key="2">
    <source>
        <dbReference type="ARBA" id="ARBA00022840"/>
    </source>
</evidence>
<dbReference type="Pfam" id="PF10431">
    <property type="entry name" value="ClpB_D2-small"/>
    <property type="match status" value="1"/>
</dbReference>
<dbReference type="InterPro" id="IPR019489">
    <property type="entry name" value="Clp_ATPase_C"/>
</dbReference>
<evidence type="ECO:0000313" key="5">
    <source>
        <dbReference type="Proteomes" id="UP000186817"/>
    </source>
</evidence>
<proteinExistence type="predicted"/>
<evidence type="ECO:0000259" key="3">
    <source>
        <dbReference type="Pfam" id="PF10431"/>
    </source>
</evidence>
<feature type="domain" description="Clp ATPase C-terminal" evidence="3">
    <location>
        <begin position="45"/>
        <end position="85"/>
    </location>
</feature>
<name>A0A1Q9DHP4_SYMMI</name>
<dbReference type="Proteomes" id="UP000186817">
    <property type="component" value="Unassembled WGS sequence"/>
</dbReference>
<evidence type="ECO:0000256" key="1">
    <source>
        <dbReference type="ARBA" id="ARBA00022741"/>
    </source>
</evidence>
<comment type="caution">
    <text evidence="4">The sequence shown here is derived from an EMBL/GenBank/DDBJ whole genome shotgun (WGS) entry which is preliminary data.</text>
</comment>
<accession>A0A1Q9DHP4</accession>
<protein>
    <recommendedName>
        <fullName evidence="3">Clp ATPase C-terminal domain-containing protein</fullName>
    </recommendedName>
</protein>
<dbReference type="AlphaFoldDB" id="A0A1Q9DHP4"/>
<dbReference type="EMBL" id="LSRX01000532">
    <property type="protein sequence ID" value="OLP94704.1"/>
    <property type="molecule type" value="Genomic_DNA"/>
</dbReference>
<keyword evidence="2" id="KW-0067">ATP-binding</keyword>
<reference evidence="4 5" key="1">
    <citation type="submission" date="2016-02" db="EMBL/GenBank/DDBJ databases">
        <title>Genome analysis of coral dinoflagellate symbionts highlights evolutionary adaptations to a symbiotic lifestyle.</title>
        <authorList>
            <person name="Aranda M."/>
            <person name="Li Y."/>
            <person name="Liew Y.J."/>
            <person name="Baumgarten S."/>
            <person name="Simakov O."/>
            <person name="Wilson M."/>
            <person name="Piel J."/>
            <person name="Ashoor H."/>
            <person name="Bougouffa S."/>
            <person name="Bajic V.B."/>
            <person name="Ryu T."/>
            <person name="Ravasi T."/>
            <person name="Bayer T."/>
            <person name="Micklem G."/>
            <person name="Kim H."/>
            <person name="Bhak J."/>
            <person name="Lajeunesse T.C."/>
            <person name="Voolstra C.R."/>
        </authorList>
    </citation>
    <scope>NUCLEOTIDE SEQUENCE [LARGE SCALE GENOMIC DNA]</scope>
    <source>
        <strain evidence="4 5">CCMP2467</strain>
    </source>
</reference>
<gene>
    <name evidence="4" type="ORF">AK812_SmicGene23242</name>
</gene>
<sequence length="109" mass="12433">MLHWLMREIASSNIWQEVLLFASRQHGHEAAIAFSLTVWKKKKRRVLNREEDPAGSFGARSLRRVLRRSLEDPVAYAILNYKAHEAKPFRRVVVDSSTSGETVVSVSAD</sequence>
<keyword evidence="5" id="KW-1185">Reference proteome</keyword>
<dbReference type="GO" id="GO:0005524">
    <property type="term" value="F:ATP binding"/>
    <property type="evidence" value="ECO:0007669"/>
    <property type="project" value="UniProtKB-KW"/>
</dbReference>
<dbReference type="Gene3D" id="1.10.8.60">
    <property type="match status" value="1"/>
</dbReference>
<keyword evidence="1" id="KW-0547">Nucleotide-binding</keyword>
<evidence type="ECO:0000313" key="4">
    <source>
        <dbReference type="EMBL" id="OLP94704.1"/>
    </source>
</evidence>